<feature type="domain" description="F-box" evidence="2">
    <location>
        <begin position="162"/>
        <end position="209"/>
    </location>
</feature>
<feature type="region of interest" description="Disordered" evidence="1">
    <location>
        <begin position="1"/>
        <end position="23"/>
    </location>
</feature>
<dbReference type="Gene3D" id="3.80.10.10">
    <property type="entry name" value="Ribonuclease Inhibitor"/>
    <property type="match status" value="2"/>
</dbReference>
<name>A0AAD5KPG6_9FUNG</name>
<organism evidence="3 4">
    <name type="scientific">Phascolomyces articulosus</name>
    <dbReference type="NCBI Taxonomy" id="60185"/>
    <lineage>
        <taxon>Eukaryota</taxon>
        <taxon>Fungi</taxon>
        <taxon>Fungi incertae sedis</taxon>
        <taxon>Mucoromycota</taxon>
        <taxon>Mucoromycotina</taxon>
        <taxon>Mucoromycetes</taxon>
        <taxon>Mucorales</taxon>
        <taxon>Lichtheimiaceae</taxon>
        <taxon>Phascolomyces</taxon>
    </lineage>
</organism>
<accession>A0AAD5KPG6</accession>
<dbReference type="Gene3D" id="1.25.40.10">
    <property type="entry name" value="Tetratricopeptide repeat domain"/>
    <property type="match status" value="1"/>
</dbReference>
<evidence type="ECO:0000259" key="2">
    <source>
        <dbReference type="PROSITE" id="PS50181"/>
    </source>
</evidence>
<dbReference type="InterPro" id="IPR036047">
    <property type="entry name" value="F-box-like_dom_sf"/>
</dbReference>
<dbReference type="GO" id="GO:0019005">
    <property type="term" value="C:SCF ubiquitin ligase complex"/>
    <property type="evidence" value="ECO:0007669"/>
    <property type="project" value="TreeGrafter"/>
</dbReference>
<dbReference type="PROSITE" id="PS50181">
    <property type="entry name" value="FBOX"/>
    <property type="match status" value="1"/>
</dbReference>
<evidence type="ECO:0000313" key="4">
    <source>
        <dbReference type="Proteomes" id="UP001209540"/>
    </source>
</evidence>
<evidence type="ECO:0000256" key="1">
    <source>
        <dbReference type="SAM" id="MobiDB-lite"/>
    </source>
</evidence>
<dbReference type="Proteomes" id="UP001209540">
    <property type="component" value="Unassembled WGS sequence"/>
</dbReference>
<dbReference type="PANTHER" id="PTHR13318:SF190">
    <property type="entry name" value="PARTNER OF PAIRED, ISOFORM B"/>
    <property type="match status" value="1"/>
</dbReference>
<dbReference type="InterPro" id="IPR001810">
    <property type="entry name" value="F-box_dom"/>
</dbReference>
<dbReference type="EMBL" id="JAIXMP010000005">
    <property type="protein sequence ID" value="KAI9272886.1"/>
    <property type="molecule type" value="Genomic_DNA"/>
</dbReference>
<dbReference type="SUPFAM" id="SSF52047">
    <property type="entry name" value="RNI-like"/>
    <property type="match status" value="1"/>
</dbReference>
<dbReference type="GO" id="GO:0031146">
    <property type="term" value="P:SCF-dependent proteasomal ubiquitin-dependent protein catabolic process"/>
    <property type="evidence" value="ECO:0007669"/>
    <property type="project" value="TreeGrafter"/>
</dbReference>
<gene>
    <name evidence="3" type="ORF">BDA99DRAFT_556482</name>
</gene>
<evidence type="ECO:0000313" key="3">
    <source>
        <dbReference type="EMBL" id="KAI9272886.1"/>
    </source>
</evidence>
<reference evidence="3" key="2">
    <citation type="submission" date="2023-02" db="EMBL/GenBank/DDBJ databases">
        <authorList>
            <consortium name="DOE Joint Genome Institute"/>
            <person name="Mondo S.J."/>
            <person name="Chang Y."/>
            <person name="Wang Y."/>
            <person name="Ahrendt S."/>
            <person name="Andreopoulos W."/>
            <person name="Barry K."/>
            <person name="Beard J."/>
            <person name="Benny G.L."/>
            <person name="Blankenship S."/>
            <person name="Bonito G."/>
            <person name="Cuomo C."/>
            <person name="Desiro A."/>
            <person name="Gervers K.A."/>
            <person name="Hundley H."/>
            <person name="Kuo A."/>
            <person name="LaButti K."/>
            <person name="Lang B.F."/>
            <person name="Lipzen A."/>
            <person name="O'Donnell K."/>
            <person name="Pangilinan J."/>
            <person name="Reynolds N."/>
            <person name="Sandor L."/>
            <person name="Smith M.W."/>
            <person name="Tsang A."/>
            <person name="Grigoriev I.V."/>
            <person name="Stajich J.E."/>
            <person name="Spatafora J.W."/>
        </authorList>
    </citation>
    <scope>NUCLEOTIDE SEQUENCE</scope>
    <source>
        <strain evidence="3">RSA 2281</strain>
    </source>
</reference>
<dbReference type="Gene3D" id="1.20.1280.50">
    <property type="match status" value="1"/>
</dbReference>
<reference evidence="3" key="1">
    <citation type="journal article" date="2022" name="IScience">
        <title>Evolution of zygomycete secretomes and the origins of terrestrial fungal ecologies.</title>
        <authorList>
            <person name="Chang Y."/>
            <person name="Wang Y."/>
            <person name="Mondo S."/>
            <person name="Ahrendt S."/>
            <person name="Andreopoulos W."/>
            <person name="Barry K."/>
            <person name="Beard J."/>
            <person name="Benny G.L."/>
            <person name="Blankenship S."/>
            <person name="Bonito G."/>
            <person name="Cuomo C."/>
            <person name="Desiro A."/>
            <person name="Gervers K.A."/>
            <person name="Hundley H."/>
            <person name="Kuo A."/>
            <person name="LaButti K."/>
            <person name="Lang B.F."/>
            <person name="Lipzen A."/>
            <person name="O'Donnell K."/>
            <person name="Pangilinan J."/>
            <person name="Reynolds N."/>
            <person name="Sandor L."/>
            <person name="Smith M.E."/>
            <person name="Tsang A."/>
            <person name="Grigoriev I.V."/>
            <person name="Stajich J.E."/>
            <person name="Spatafora J.W."/>
        </authorList>
    </citation>
    <scope>NUCLEOTIDE SEQUENCE</scope>
    <source>
        <strain evidence="3">RSA 2281</strain>
    </source>
</reference>
<sequence length="692" mass="78460">MPKRKANDKLSHNTKRPATDPSSHNAVELYWQSGNAGRSALTECTTDLEESKFQDAIDHASSAITDLLDSLLHTLDIRAKTYGHVMQFNEAFRDAYHMIRYAPTKAIGYLRIGELYLLQCRQRAAMRIYQQGIDTIPKEQTDELRKLSEKYQVAKTELDRRVDFITRLPYDLMCVVLDRLTTDHLVQMLKVGKSWRDRIAEYPKPWRTILLSDCDSSEQDKIEALMSALPIVSRHIKKIRSCNLTSDQCERLFTMIINGTFSKLEILHFSLCRMNNYCRCMLALWQTKDTLQEFCIVTADEDSPVVPVGVILSTCRKLQRLTCRQRRVIASVEGLSATPIPPISPLVELNLDYAQIDTIVLEPVLRSCRNVRKLDIHSCQVAMIDLVRSFCPKVENLTINVTARDTPSATDDNYTHLLPAITTKPTGVYCIMMHLSQERNAEKPIQLIADNAEALDELSLTLPSGGVPNLVQQWNPLATLAFTNLSKLGLTFSFELNDVVASVIRNSCPVLRSLFIGNSENISASVLQAIPQLTTLRILILAQVSQVDEQAMIDMFQSFARRRRRRRRGEKMAAAVCSLRTFELLESEFQVSDAILQALANVPTLERIHMADLTTVECSTFENFTRALRDQAPPLHTIEFSDLECVSDDAVNHLCNIESLRKVELYGLKNVTYQSVKNFNKNIKVETDIAKE</sequence>
<dbReference type="PANTHER" id="PTHR13318">
    <property type="entry name" value="PARTNER OF PAIRED, ISOFORM B-RELATED"/>
    <property type="match status" value="1"/>
</dbReference>
<dbReference type="InterPro" id="IPR032675">
    <property type="entry name" value="LRR_dom_sf"/>
</dbReference>
<proteinExistence type="predicted"/>
<dbReference type="InterPro" id="IPR011990">
    <property type="entry name" value="TPR-like_helical_dom_sf"/>
</dbReference>
<comment type="caution">
    <text evidence="3">The sequence shown here is derived from an EMBL/GenBank/DDBJ whole genome shotgun (WGS) entry which is preliminary data.</text>
</comment>
<dbReference type="AlphaFoldDB" id="A0AAD5KPG6"/>
<keyword evidence="4" id="KW-1185">Reference proteome</keyword>
<dbReference type="SUPFAM" id="SSF48452">
    <property type="entry name" value="TPR-like"/>
    <property type="match status" value="1"/>
</dbReference>
<feature type="compositionally biased region" description="Basic and acidic residues" evidence="1">
    <location>
        <begin position="1"/>
        <end position="11"/>
    </location>
</feature>
<protein>
    <recommendedName>
        <fullName evidence="2">F-box domain-containing protein</fullName>
    </recommendedName>
</protein>
<dbReference type="SUPFAM" id="SSF81383">
    <property type="entry name" value="F-box domain"/>
    <property type="match status" value="1"/>
</dbReference>